<keyword evidence="6 14" id="KW-0812">Transmembrane</keyword>
<dbReference type="GO" id="GO:1990544">
    <property type="term" value="P:mitochondrial ATP transmembrane transport"/>
    <property type="evidence" value="ECO:0007669"/>
    <property type="project" value="InterPro"/>
</dbReference>
<evidence type="ECO:0000256" key="14">
    <source>
        <dbReference type="RuleBase" id="RU000488"/>
    </source>
</evidence>
<sequence>MATKEKKGQDNALMDAAKNFMAGGVSAGVSKTIVAPIERVKMLIQTQDSIPDIKEGRMPRYTGITNCFLRVSREQGMVSLWRGNLANVIRYFPTQAFNFTFKDTFRRMFPKYDQNKEFGKFFLTNVASGGLAGAASLTVVYPLDFARTRLASDVGKGNAREFTGMGDCLKKICARTGFFSLYQGFGVSVQGIIVYRGAYFGLFDTAKAMLFGDGKPNLFFKWVVAQSVTAAAGVVSYPFDTVRRRMMMMAGRKSAEELQYTGTLDCWRKIAQQEGSRGFFKGAWANVLRGAGAALVLVFYDEFQRLLM</sequence>
<evidence type="ECO:0000313" key="17">
    <source>
        <dbReference type="Proteomes" id="UP000095192"/>
    </source>
</evidence>
<dbReference type="OrthoDB" id="270584at2759"/>
<evidence type="ECO:0000256" key="1">
    <source>
        <dbReference type="ARBA" id="ARBA00004448"/>
    </source>
</evidence>
<dbReference type="PRINTS" id="PR00926">
    <property type="entry name" value="MITOCARRIER"/>
</dbReference>
<gene>
    <name evidence="16" type="ORF">cyc_08110</name>
</gene>
<evidence type="ECO:0000256" key="7">
    <source>
        <dbReference type="ARBA" id="ARBA00022737"/>
    </source>
</evidence>
<evidence type="ECO:0000256" key="12">
    <source>
        <dbReference type="ARBA" id="ARBA00024143"/>
    </source>
</evidence>
<keyword evidence="8" id="KW-0999">Mitochondrion inner membrane</keyword>
<evidence type="ECO:0000256" key="4">
    <source>
        <dbReference type="ARBA" id="ARBA00022448"/>
    </source>
</evidence>
<organism evidence="16 17">
    <name type="scientific">Cyclospora cayetanensis</name>
    <dbReference type="NCBI Taxonomy" id="88456"/>
    <lineage>
        <taxon>Eukaryota</taxon>
        <taxon>Sar</taxon>
        <taxon>Alveolata</taxon>
        <taxon>Apicomplexa</taxon>
        <taxon>Conoidasida</taxon>
        <taxon>Coccidia</taxon>
        <taxon>Eucoccidiorida</taxon>
        <taxon>Eimeriorina</taxon>
        <taxon>Eimeriidae</taxon>
        <taxon>Cyclospora</taxon>
    </lineage>
</organism>
<dbReference type="InterPro" id="IPR002113">
    <property type="entry name" value="ADT_euk_type"/>
</dbReference>
<feature type="transmembrane region" description="Helical" evidence="15">
    <location>
        <begin position="179"/>
        <end position="199"/>
    </location>
</feature>
<proteinExistence type="inferred from homology"/>
<comment type="similarity">
    <text evidence="2 14">Belongs to the mitochondrial carrier (TC 2.A.29) family.</text>
</comment>
<evidence type="ECO:0000256" key="8">
    <source>
        <dbReference type="ARBA" id="ARBA00022792"/>
    </source>
</evidence>
<comment type="subunit">
    <text evidence="3 15">Monomer.</text>
</comment>
<comment type="caution">
    <text evidence="16">The sequence shown here is derived from an EMBL/GenBank/DDBJ whole genome shotgun (WGS) entry which is preliminary data.</text>
</comment>
<keyword evidence="7" id="KW-0677">Repeat</keyword>
<dbReference type="InterPro" id="IPR018108">
    <property type="entry name" value="MCP_transmembrane"/>
</dbReference>
<dbReference type="InterPro" id="IPR002067">
    <property type="entry name" value="MCP"/>
</dbReference>
<dbReference type="GO" id="GO:0005471">
    <property type="term" value="F:ATP:ADP antiporter activity"/>
    <property type="evidence" value="ECO:0007669"/>
    <property type="project" value="UniProtKB-UniRule"/>
</dbReference>
<dbReference type="GeneID" id="34623922"/>
<evidence type="ECO:0000256" key="10">
    <source>
        <dbReference type="ARBA" id="ARBA00023128"/>
    </source>
</evidence>
<keyword evidence="5" id="KW-0050">Antiport</keyword>
<keyword evidence="9 15" id="KW-1133">Transmembrane helix</keyword>
<keyword evidence="10" id="KW-0496">Mitochondrion</keyword>
<dbReference type="GO" id="GO:0140021">
    <property type="term" value="P:mitochondrial ADP transmembrane transport"/>
    <property type="evidence" value="ECO:0007669"/>
    <property type="project" value="InterPro"/>
</dbReference>
<feature type="transmembrane region" description="Helical" evidence="15">
    <location>
        <begin position="219"/>
        <end position="239"/>
    </location>
</feature>
<dbReference type="VEuPathDB" id="ToxoDB:LOC34623922"/>
<evidence type="ECO:0000256" key="9">
    <source>
        <dbReference type="ARBA" id="ARBA00022989"/>
    </source>
</evidence>
<dbReference type="PANTHER" id="PTHR45635">
    <property type="entry name" value="ADP,ATP CARRIER PROTEIN 1-RELATED-RELATED"/>
    <property type="match status" value="1"/>
</dbReference>
<name>A0A1D3CXU6_9EIME</name>
<evidence type="ECO:0000256" key="13">
    <source>
        <dbReference type="ARBA" id="ARBA00045250"/>
    </source>
</evidence>
<dbReference type="PROSITE" id="PS50920">
    <property type="entry name" value="SOLCAR"/>
    <property type="match status" value="3"/>
</dbReference>
<reference evidence="16 17" key="1">
    <citation type="journal article" date="2016" name="BMC Genomics">
        <title>Comparative genomics reveals Cyclospora cayetanensis possesses coccidia-like metabolism and invasion components but unique surface antigens.</title>
        <authorList>
            <person name="Liu S."/>
            <person name="Wang L."/>
            <person name="Zheng H."/>
            <person name="Xu Z."/>
            <person name="Roellig D.M."/>
            <person name="Li N."/>
            <person name="Frace M.A."/>
            <person name="Tang K."/>
            <person name="Arrowood M.J."/>
            <person name="Moss D.M."/>
            <person name="Zhang L."/>
            <person name="Feng Y."/>
            <person name="Xiao L."/>
        </authorList>
    </citation>
    <scope>NUCLEOTIDE SEQUENCE [LARGE SCALE GENOMIC DNA]</scope>
    <source>
        <strain evidence="16 17">CHN_HEN01</strain>
    </source>
</reference>
<accession>A0A1D3CXU6</accession>
<dbReference type="Pfam" id="PF00153">
    <property type="entry name" value="Mito_carr"/>
    <property type="match status" value="3"/>
</dbReference>
<comment type="catalytic activity">
    <reaction evidence="12">
        <text>ADP(in) + ATP(out) = ADP(out) + ATP(in)</text>
        <dbReference type="Rhea" id="RHEA:34999"/>
        <dbReference type="ChEBI" id="CHEBI:30616"/>
        <dbReference type="ChEBI" id="CHEBI:456216"/>
    </reaction>
    <physiologicalReaction direction="left-to-right" evidence="12">
        <dbReference type="Rhea" id="RHEA:35000"/>
    </physiologicalReaction>
</comment>
<comment type="function">
    <text evidence="13">ADP:ATP antiporter that mediates import of ADP into the mitochondrial matrix for ATP synthesis, and export of ATP out to fuel the cell. Cycles between the cytoplasmic-open state (c-state) and the matrix-open state (m-state): operates by the alternating access mechanism with a single substrate-binding site intermittently exposed to either the cytosolic (c-state) or matrix (m-state) side of the inner mitochondrial membrane.</text>
</comment>
<dbReference type="VEuPathDB" id="ToxoDB:cyc_08110"/>
<dbReference type="PRINTS" id="PR00927">
    <property type="entry name" value="ADPTRNSLCASE"/>
</dbReference>
<dbReference type="SUPFAM" id="SSF103506">
    <property type="entry name" value="Mitochondrial carrier"/>
    <property type="match status" value="1"/>
</dbReference>
<feature type="transmembrane region" description="Helical" evidence="15">
    <location>
        <begin position="278"/>
        <end position="300"/>
    </location>
</feature>
<dbReference type="PANTHER" id="PTHR45635:SF14">
    <property type="entry name" value="ADP_ATP TRANSLOCASE"/>
    <property type="match status" value="1"/>
</dbReference>
<keyword evidence="4 14" id="KW-0813">Transport</keyword>
<evidence type="ECO:0000313" key="16">
    <source>
        <dbReference type="EMBL" id="OEH76017.1"/>
    </source>
</evidence>
<evidence type="ECO:0000256" key="5">
    <source>
        <dbReference type="ARBA" id="ARBA00022449"/>
    </source>
</evidence>
<evidence type="ECO:0000256" key="3">
    <source>
        <dbReference type="ARBA" id="ARBA00011245"/>
    </source>
</evidence>
<dbReference type="InterPro" id="IPR023395">
    <property type="entry name" value="MCP_dom_sf"/>
</dbReference>
<evidence type="ECO:0000256" key="15">
    <source>
        <dbReference type="RuleBase" id="RU368008"/>
    </source>
</evidence>
<evidence type="ECO:0000256" key="6">
    <source>
        <dbReference type="ARBA" id="ARBA00022692"/>
    </source>
</evidence>
<keyword evidence="17" id="KW-1185">Reference proteome</keyword>
<dbReference type="FunFam" id="1.50.40.10:FF:000061">
    <property type="entry name" value="ADP/ATP transporter on adenylate translocase"/>
    <property type="match status" value="1"/>
</dbReference>
<comment type="function">
    <text evidence="15">Catalyzes the exchange of ADP and ATP across the membrane.</text>
</comment>
<comment type="caution">
    <text evidence="15">Lacks conserved residue(s) required for the propagation of feature annotation.</text>
</comment>
<dbReference type="Proteomes" id="UP000095192">
    <property type="component" value="Unassembled WGS sequence"/>
</dbReference>
<evidence type="ECO:0000256" key="11">
    <source>
        <dbReference type="ARBA" id="ARBA00023136"/>
    </source>
</evidence>
<dbReference type="EMBL" id="JROU02001551">
    <property type="protein sequence ID" value="OEH76017.1"/>
    <property type="molecule type" value="Genomic_DNA"/>
</dbReference>
<evidence type="ECO:0000256" key="2">
    <source>
        <dbReference type="ARBA" id="ARBA00006375"/>
    </source>
</evidence>
<keyword evidence="11 15" id="KW-0472">Membrane</keyword>
<comment type="subcellular location">
    <subcellularLocation>
        <location evidence="15">Membrane</location>
        <topology evidence="15">Multi-pass membrane protein</topology>
    </subcellularLocation>
    <subcellularLocation>
        <location evidence="1">Mitochondrion inner membrane</location>
        <topology evidence="1">Multi-pass membrane protein</topology>
    </subcellularLocation>
</comment>
<dbReference type="Gene3D" id="1.50.40.10">
    <property type="entry name" value="Mitochondrial carrier domain"/>
    <property type="match status" value="1"/>
</dbReference>
<dbReference type="AlphaFoldDB" id="A0A1D3CXU6"/>
<dbReference type="GO" id="GO:0005743">
    <property type="term" value="C:mitochondrial inner membrane"/>
    <property type="evidence" value="ECO:0007669"/>
    <property type="project" value="UniProtKB-SubCell"/>
</dbReference>
<protein>
    <recommendedName>
        <fullName evidence="15">ADP/ATP translocase</fullName>
    </recommendedName>
    <alternativeName>
        <fullName evidence="15">ADP,ATP carrier protein</fullName>
    </alternativeName>
</protein>